<dbReference type="EMBL" id="CBYB010000006">
    <property type="protein sequence ID" value="CDM60078.1"/>
    <property type="molecule type" value="Genomic_DNA"/>
</dbReference>
<reference evidence="5" key="1">
    <citation type="submission" date="2013-11" db="EMBL/GenBank/DDBJ databases">
        <title>Draft genome sequence of the broad-host-range Rhizobium sp. LPU83 strain, a member of the low-genetic diversity Oregon-like Rhizobium sp. group.</title>
        <authorList>
            <person name="Wibberg D."/>
            <person name="Puehler A."/>
            <person name="Schlueter A."/>
        </authorList>
    </citation>
    <scope>NUCLEOTIDE SEQUENCE [LARGE SCALE GENOMIC DNA]</scope>
    <source>
        <strain evidence="5">LPU83</strain>
        <plasmid evidence="5">pLPU83b</plasmid>
    </source>
</reference>
<keyword evidence="5" id="KW-0614">Plasmid</keyword>
<keyword evidence="2" id="KW-0663">Pyridoxal phosphate</keyword>
<dbReference type="AlphaFoldDB" id="W6RMB7"/>
<protein>
    <recommendedName>
        <fullName evidence="4">Alanine racemase C-terminal domain-containing protein</fullName>
    </recommendedName>
</protein>
<evidence type="ECO:0000313" key="5">
    <source>
        <dbReference type="EMBL" id="CDM60078.1"/>
    </source>
</evidence>
<dbReference type="RefSeq" id="WP_082323302.1">
    <property type="nucleotide sequence ID" value="NZ_ATTO01000074.1"/>
</dbReference>
<accession>W6RMB7</accession>
<geneLocation type="plasmid" evidence="5">
    <name>pLPU83b</name>
</geneLocation>
<comment type="cofactor">
    <cofactor evidence="1">
        <name>pyridoxal 5'-phosphate</name>
        <dbReference type="ChEBI" id="CHEBI:597326"/>
    </cofactor>
</comment>
<proteinExistence type="predicted"/>
<evidence type="ECO:0000256" key="1">
    <source>
        <dbReference type="ARBA" id="ARBA00001933"/>
    </source>
</evidence>
<dbReference type="Gene3D" id="2.40.37.10">
    <property type="entry name" value="Lyase, Ornithine Decarboxylase, Chain A, domain 1"/>
    <property type="match status" value="1"/>
</dbReference>
<name>W6RMB7_9HYPH</name>
<gene>
    <name evidence="5" type="ORF">LPU83_pLPU83b_0079</name>
</gene>
<dbReference type="InterPro" id="IPR011079">
    <property type="entry name" value="Ala_racemase_C"/>
</dbReference>
<dbReference type="Proteomes" id="UP000019443">
    <property type="component" value="Unassembled WGS sequence"/>
</dbReference>
<dbReference type="GO" id="GO:0008784">
    <property type="term" value="F:alanine racemase activity"/>
    <property type="evidence" value="ECO:0007669"/>
    <property type="project" value="UniProtKB-ARBA"/>
</dbReference>
<keyword evidence="6" id="KW-1185">Reference proteome</keyword>
<evidence type="ECO:0000256" key="2">
    <source>
        <dbReference type="ARBA" id="ARBA00022898"/>
    </source>
</evidence>
<evidence type="ECO:0000256" key="3">
    <source>
        <dbReference type="ARBA" id="ARBA00023235"/>
    </source>
</evidence>
<comment type="caution">
    <text evidence="5">The sequence shown here is derived from an EMBL/GenBank/DDBJ whole genome shotgun (WGS) entry which is preliminary data.</text>
</comment>
<keyword evidence="3" id="KW-0413">Isomerase</keyword>
<evidence type="ECO:0000259" key="4">
    <source>
        <dbReference type="SMART" id="SM01005"/>
    </source>
</evidence>
<sequence>MLHYHSLDITGRSAHVIGRVSIDTSIIDLSSAADLKPSLGDLVEVCGPSQSLDELAKAIGSIPNEVLTTLGSRSVRSYVGDHVLSVAGSLHRPGDRRDY</sequence>
<feature type="domain" description="Alanine racemase C-terminal" evidence="4">
    <location>
        <begin position="1"/>
        <end position="79"/>
    </location>
</feature>
<dbReference type="SMART" id="SM01005">
    <property type="entry name" value="Ala_racemase_C"/>
    <property type="match status" value="1"/>
</dbReference>
<dbReference type="SUPFAM" id="SSF50621">
    <property type="entry name" value="Alanine racemase C-terminal domain-like"/>
    <property type="match status" value="1"/>
</dbReference>
<dbReference type="InterPro" id="IPR009006">
    <property type="entry name" value="Ala_racemase/Decarboxylase_C"/>
</dbReference>
<evidence type="ECO:0000313" key="6">
    <source>
        <dbReference type="Proteomes" id="UP000019443"/>
    </source>
</evidence>
<organism evidence="5 6">
    <name type="scientific">Rhizobium favelukesii</name>
    <dbReference type="NCBI Taxonomy" id="348824"/>
    <lineage>
        <taxon>Bacteria</taxon>
        <taxon>Pseudomonadati</taxon>
        <taxon>Pseudomonadota</taxon>
        <taxon>Alphaproteobacteria</taxon>
        <taxon>Hyphomicrobiales</taxon>
        <taxon>Rhizobiaceae</taxon>
        <taxon>Rhizobium/Agrobacterium group</taxon>
        <taxon>Rhizobium</taxon>
    </lineage>
</organism>
<dbReference type="Pfam" id="PF00842">
    <property type="entry name" value="Ala_racemase_C"/>
    <property type="match status" value="1"/>
</dbReference>